<organism evidence="1 2">
    <name type="scientific">Curvularia kusanoi</name>
    <name type="common">Cochliobolus kusanoi</name>
    <dbReference type="NCBI Taxonomy" id="90978"/>
    <lineage>
        <taxon>Eukaryota</taxon>
        <taxon>Fungi</taxon>
        <taxon>Dikarya</taxon>
        <taxon>Ascomycota</taxon>
        <taxon>Pezizomycotina</taxon>
        <taxon>Dothideomycetes</taxon>
        <taxon>Pleosporomycetidae</taxon>
        <taxon>Pleosporales</taxon>
        <taxon>Pleosporineae</taxon>
        <taxon>Pleosporaceae</taxon>
        <taxon>Curvularia</taxon>
    </lineage>
</organism>
<accession>A0A9P4TLZ0</accession>
<evidence type="ECO:0000313" key="1">
    <source>
        <dbReference type="EMBL" id="KAF3009430.1"/>
    </source>
</evidence>
<name>A0A9P4TLZ0_CURKU</name>
<proteinExistence type="predicted"/>
<keyword evidence="2" id="KW-1185">Reference proteome</keyword>
<dbReference type="OrthoDB" id="10256055at2759"/>
<protein>
    <submittedName>
        <fullName evidence="1">Uncharacterized protein</fullName>
    </submittedName>
</protein>
<evidence type="ECO:0000313" key="2">
    <source>
        <dbReference type="Proteomes" id="UP000801428"/>
    </source>
</evidence>
<sequence length="152" mass="16604">MFEPQPAFDPALSHAKSPISTHTKVVDQLDLELPIPRFNPAIHLNFQPPTKRYAFTELGLPSPNFIKEALTHPVTQAAVNFAFGADLQFRNGLNDVGYVNVQLGPKGLNGVYKLGETPSKPLPAGENISASEYDAVPIDAWHKDHTPVVLVL</sequence>
<dbReference type="EMBL" id="SWKU01000002">
    <property type="protein sequence ID" value="KAF3009430.1"/>
    <property type="molecule type" value="Genomic_DNA"/>
</dbReference>
<dbReference type="Proteomes" id="UP000801428">
    <property type="component" value="Unassembled WGS sequence"/>
</dbReference>
<gene>
    <name evidence="1" type="ORF">E8E13_000012</name>
</gene>
<comment type="caution">
    <text evidence="1">The sequence shown here is derived from an EMBL/GenBank/DDBJ whole genome shotgun (WGS) entry which is preliminary data.</text>
</comment>
<reference evidence="1" key="1">
    <citation type="submission" date="2019-04" db="EMBL/GenBank/DDBJ databases">
        <title>Sequencing of skin fungus with MAO and IRED activity.</title>
        <authorList>
            <person name="Marsaioli A.J."/>
            <person name="Bonatto J.M.C."/>
            <person name="Reis Junior O."/>
        </authorList>
    </citation>
    <scope>NUCLEOTIDE SEQUENCE</scope>
    <source>
        <strain evidence="1">30M1</strain>
    </source>
</reference>
<dbReference type="AlphaFoldDB" id="A0A9P4TLZ0"/>
<feature type="non-terminal residue" evidence="1">
    <location>
        <position position="1"/>
    </location>
</feature>